<reference evidence="2 3" key="2">
    <citation type="journal article" date="2016" name="Sci. Rep.">
        <title>A novel serine protease, Sep1, from Bacillus firmus DS-1 has nematicidal activity and degrades multiple intestinal-associated nematode proteins.</title>
        <authorList>
            <person name="Geng C."/>
            <person name="Nie X."/>
            <person name="Tang Z."/>
            <person name="Zhang Y."/>
            <person name="Lin J."/>
            <person name="Sun M."/>
            <person name="Peng D."/>
        </authorList>
    </citation>
    <scope>NUCLEOTIDE SEQUENCE [LARGE SCALE GENOMIC DNA]</scope>
    <source>
        <strain evidence="2 3">DS1</strain>
    </source>
</reference>
<sequence length="156" mass="18305">MYFIEKPYSHILEGRDISYTEVFIVKKKIIWLFLVIVLIFTIYEVLFKTKTVRYSGQNGDWSVEINAKQAGLEGSYSIKIRYKGSGTVEHADYRIFPDDYEGGYPDFDNNGNYYWTCSDCGYYDQKDELLFFIVWDEKGKAGEKAGFIDLKRSRLE</sequence>
<feature type="transmembrane region" description="Helical" evidence="1">
    <location>
        <begin position="29"/>
        <end position="47"/>
    </location>
</feature>
<name>W7LKX3_CYTFI</name>
<evidence type="ECO:0000313" key="3">
    <source>
        <dbReference type="Proteomes" id="UP000019270"/>
    </source>
</evidence>
<dbReference type="AlphaFoldDB" id="W7LKX3"/>
<organism evidence="2 3">
    <name type="scientific">Cytobacillus firmus DS1</name>
    <dbReference type="NCBI Taxonomy" id="1307436"/>
    <lineage>
        <taxon>Bacteria</taxon>
        <taxon>Bacillati</taxon>
        <taxon>Bacillota</taxon>
        <taxon>Bacilli</taxon>
        <taxon>Bacillales</taxon>
        <taxon>Bacillaceae</taxon>
        <taxon>Cytobacillus</taxon>
    </lineage>
</organism>
<proteinExistence type="predicted"/>
<keyword evidence="1" id="KW-0472">Membrane</keyword>
<comment type="caution">
    <text evidence="2">The sequence shown here is derived from an EMBL/GenBank/DDBJ whole genome shotgun (WGS) entry which is preliminary data.</text>
</comment>
<reference evidence="3" key="1">
    <citation type="submission" date="2013-03" db="EMBL/GenBank/DDBJ databases">
        <title>Draft genome sequence of Bacillus firmus DS1.</title>
        <authorList>
            <person name="Peng D."/>
            <person name="Zhu L."/>
            <person name="Sun M."/>
        </authorList>
    </citation>
    <scope>NUCLEOTIDE SEQUENCE [LARGE SCALE GENOMIC DNA]</scope>
    <source>
        <strain evidence="3">DS1</strain>
    </source>
</reference>
<protein>
    <submittedName>
        <fullName evidence="2">Uncharacterized protein</fullName>
    </submittedName>
</protein>
<keyword evidence="1" id="KW-0812">Transmembrane</keyword>
<gene>
    <name evidence="2" type="ORF">PBF_00025</name>
</gene>
<dbReference type="eggNOG" id="ENOG5030CMH">
    <property type="taxonomic scope" value="Bacteria"/>
</dbReference>
<evidence type="ECO:0000256" key="1">
    <source>
        <dbReference type="SAM" id="Phobius"/>
    </source>
</evidence>
<evidence type="ECO:0000313" key="2">
    <source>
        <dbReference type="EMBL" id="EWG12764.1"/>
    </source>
</evidence>
<keyword evidence="1" id="KW-1133">Transmembrane helix</keyword>
<accession>W7LKX3</accession>
<dbReference type="EMBL" id="APVL01000001">
    <property type="protein sequence ID" value="EWG12764.1"/>
    <property type="molecule type" value="Genomic_DNA"/>
</dbReference>
<dbReference type="PATRIC" id="fig|1307436.3.peg.5"/>
<dbReference type="Proteomes" id="UP000019270">
    <property type="component" value="Unassembled WGS sequence"/>
</dbReference>